<feature type="region of interest" description="Disordered" evidence="2">
    <location>
        <begin position="301"/>
        <end position="379"/>
    </location>
</feature>
<dbReference type="Proteomes" id="UP001633002">
    <property type="component" value="Unassembled WGS sequence"/>
</dbReference>
<keyword evidence="1" id="KW-0175">Coiled coil</keyword>
<name>A0ABD3H2L2_9MARC</name>
<evidence type="ECO:0000313" key="3">
    <source>
        <dbReference type="EMBL" id="KAL3684794.1"/>
    </source>
</evidence>
<feature type="coiled-coil region" evidence="1">
    <location>
        <begin position="475"/>
        <end position="531"/>
    </location>
</feature>
<dbReference type="EMBL" id="JBJQOH010000006">
    <property type="protein sequence ID" value="KAL3684794.1"/>
    <property type="molecule type" value="Genomic_DNA"/>
</dbReference>
<proteinExistence type="predicted"/>
<sequence length="588" mass="65916">MPPGFFVPYTFKELSSIDELEFSALNRLKLINYVSRIQRLCVAKDVFWWTLFNTDADGERFLIRGLGGATCVIGWYEIQVAFGAQHDEWDEFRPMKIAHKQFAALRPGEYLPETVDSNVNKKLASGQPYEEINYYKEAAPYGPTYYLMCVIAEALWCNVGSPRFTIAMVFAYMRSLHGFSTNWAKALLHGLRTEILYLQKRARENSDKHQVILVVWAPAFLQILFMSRGTIFAGSSLAKPEGWVGWSHMSRDGDIDYRALLTRFPTPMDNLVRIREGCKLSGQIPIASIVRDESASALVVAATPDRTGTNPRKRQRQTDVTNADPSPDGTSTVRTRWTPNKPSSSTAGPSNPSPVPTGSKIDNLIDVDDDMDPVAEPSTLPTELDNIVAEVGDFMDKVLAKHVGTYVAALQATASRAEENLLKLTSVNSQLQTTEHNEAFMRVQVQSLRTELQKVKIDDATASKQKLDSAPSAETASLQQQVAELRGQLQSKEETAARFKTELEAEWQQQVAELRGQLQSKEETAALFKTELEAEWQKVAQLEVQIQQNVDLLDGFKYSAERGEKAQTALRMELSQVKNELRLLQLAK</sequence>
<keyword evidence="4" id="KW-1185">Reference proteome</keyword>
<accession>A0ABD3H2L2</accession>
<organism evidence="3 4">
    <name type="scientific">Riccia sorocarpa</name>
    <dbReference type="NCBI Taxonomy" id="122646"/>
    <lineage>
        <taxon>Eukaryota</taxon>
        <taxon>Viridiplantae</taxon>
        <taxon>Streptophyta</taxon>
        <taxon>Embryophyta</taxon>
        <taxon>Marchantiophyta</taxon>
        <taxon>Marchantiopsida</taxon>
        <taxon>Marchantiidae</taxon>
        <taxon>Marchantiales</taxon>
        <taxon>Ricciaceae</taxon>
        <taxon>Riccia</taxon>
    </lineage>
</organism>
<evidence type="ECO:0000313" key="4">
    <source>
        <dbReference type="Proteomes" id="UP001633002"/>
    </source>
</evidence>
<dbReference type="AlphaFoldDB" id="A0ABD3H2L2"/>
<comment type="caution">
    <text evidence="3">The sequence shown here is derived from an EMBL/GenBank/DDBJ whole genome shotgun (WGS) entry which is preliminary data.</text>
</comment>
<gene>
    <name evidence="3" type="ORF">R1sor_002816</name>
</gene>
<evidence type="ECO:0008006" key="5">
    <source>
        <dbReference type="Google" id="ProtNLM"/>
    </source>
</evidence>
<evidence type="ECO:0000256" key="2">
    <source>
        <dbReference type="SAM" id="MobiDB-lite"/>
    </source>
</evidence>
<protein>
    <recommendedName>
        <fullName evidence="5">Aminotransferase-like plant mobile domain-containing protein</fullName>
    </recommendedName>
</protein>
<evidence type="ECO:0000256" key="1">
    <source>
        <dbReference type="SAM" id="Coils"/>
    </source>
</evidence>
<feature type="compositionally biased region" description="Polar residues" evidence="2">
    <location>
        <begin position="318"/>
        <end position="350"/>
    </location>
</feature>
<reference evidence="3 4" key="1">
    <citation type="submission" date="2024-09" db="EMBL/GenBank/DDBJ databases">
        <title>Chromosome-scale assembly of Riccia sorocarpa.</title>
        <authorList>
            <person name="Paukszto L."/>
        </authorList>
    </citation>
    <scope>NUCLEOTIDE SEQUENCE [LARGE SCALE GENOMIC DNA]</scope>
    <source>
        <strain evidence="3">LP-2024</strain>
        <tissue evidence="3">Aerial parts of the thallus</tissue>
    </source>
</reference>